<keyword evidence="2" id="KW-0238">DNA-binding</keyword>
<name>A0A9X4KN38_9BACL</name>
<dbReference type="PANTHER" id="PTHR44688:SF16">
    <property type="entry name" value="DNA-BINDING TRANSCRIPTIONAL ACTIVATOR DEVR_DOSR"/>
    <property type="match status" value="1"/>
</dbReference>
<dbReference type="Gene3D" id="1.25.40.10">
    <property type="entry name" value="Tetratricopeptide repeat domain"/>
    <property type="match status" value="1"/>
</dbReference>
<dbReference type="PROSITE" id="PS50043">
    <property type="entry name" value="HTH_LUXR_2"/>
    <property type="match status" value="1"/>
</dbReference>
<keyword evidence="1" id="KW-0805">Transcription regulation</keyword>
<dbReference type="SMART" id="SM00421">
    <property type="entry name" value="HTH_LUXR"/>
    <property type="match status" value="1"/>
</dbReference>
<dbReference type="AlphaFoldDB" id="A0A9X4KN38"/>
<dbReference type="Proteomes" id="UP001153387">
    <property type="component" value="Unassembled WGS sequence"/>
</dbReference>
<dbReference type="CDD" id="cd06170">
    <property type="entry name" value="LuxR_C_like"/>
    <property type="match status" value="1"/>
</dbReference>
<evidence type="ECO:0000259" key="4">
    <source>
        <dbReference type="PROSITE" id="PS50043"/>
    </source>
</evidence>
<gene>
    <name evidence="5" type="ORF">OMP38_33285</name>
</gene>
<evidence type="ECO:0000256" key="1">
    <source>
        <dbReference type="ARBA" id="ARBA00023015"/>
    </source>
</evidence>
<dbReference type="Pfam" id="PF00196">
    <property type="entry name" value="GerE"/>
    <property type="match status" value="1"/>
</dbReference>
<dbReference type="RefSeq" id="WP_277568856.1">
    <property type="nucleotide sequence ID" value="NZ_JAPDHZ010000008.1"/>
</dbReference>
<dbReference type="Gene3D" id="1.10.10.10">
    <property type="entry name" value="Winged helix-like DNA-binding domain superfamily/Winged helix DNA-binding domain"/>
    <property type="match status" value="1"/>
</dbReference>
<dbReference type="InterPro" id="IPR036388">
    <property type="entry name" value="WH-like_DNA-bd_sf"/>
</dbReference>
<keyword evidence="3" id="KW-0804">Transcription</keyword>
<protein>
    <submittedName>
        <fullName evidence="5">LuxR C-terminal-related transcriptional regulator</fullName>
    </submittedName>
</protein>
<proteinExistence type="predicted"/>
<accession>A0A9X4KN38</accession>
<dbReference type="GO" id="GO:0003677">
    <property type="term" value="F:DNA binding"/>
    <property type="evidence" value="ECO:0007669"/>
    <property type="project" value="UniProtKB-KW"/>
</dbReference>
<dbReference type="Pfam" id="PF17874">
    <property type="entry name" value="TPR_MalT"/>
    <property type="match status" value="1"/>
</dbReference>
<sequence>MNRISEYFELSERVAPEGSFFESLGDNKYYGYDEFDDHMSYINDYHAAAAFMFKWIEHWGDQQVHPSAAIFHASYSMVLYEWNRVEEAEACIERVLTPNSRQPNPRSLLQIYVNASRIRQSLGNPTRAAELLEQLKLRIESPDFERFVRKIEAEQACLALRQGNMRYAVEWLDRCGMASTDEVSLNGAAERMALARVLAACGRTEEAMSLSERLQQLFWREDRLRDRIKMVILQSVTLHRTGQMREAIGLLETALRLAEPQGFIRSFVDEGQAMAELLNAYWRAHQDRRSRETPSVLVDYANRLLRVLNSLPDESEAPIKAGARERGLKAFPVEWLTNREREIVGLMAEGMSNKQIASHLGITEGTVKSHTNNIYGKLEVRTRVQAIKKARELLLLG</sequence>
<dbReference type="SUPFAM" id="SSF48452">
    <property type="entry name" value="TPR-like"/>
    <property type="match status" value="1"/>
</dbReference>
<dbReference type="EMBL" id="JAPDHZ010000008">
    <property type="protein sequence ID" value="MDG0795158.1"/>
    <property type="molecule type" value="Genomic_DNA"/>
</dbReference>
<reference evidence="5 6" key="1">
    <citation type="submission" date="2022-10" db="EMBL/GenBank/DDBJ databases">
        <title>Comparative genomic analysis of Cohnella hashimotonis sp. nov., isolated from the International Space Station.</title>
        <authorList>
            <person name="Simpson A."/>
            <person name="Venkateswaran K."/>
        </authorList>
    </citation>
    <scope>NUCLEOTIDE SEQUENCE [LARGE SCALE GENOMIC DNA]</scope>
    <source>
        <strain evidence="5 6">DSM 18997</strain>
    </source>
</reference>
<dbReference type="InterPro" id="IPR011990">
    <property type="entry name" value="TPR-like_helical_dom_sf"/>
</dbReference>
<dbReference type="PRINTS" id="PR00038">
    <property type="entry name" value="HTHLUXR"/>
</dbReference>
<evidence type="ECO:0000256" key="3">
    <source>
        <dbReference type="ARBA" id="ARBA00023163"/>
    </source>
</evidence>
<keyword evidence="6" id="KW-1185">Reference proteome</keyword>
<evidence type="ECO:0000256" key="2">
    <source>
        <dbReference type="ARBA" id="ARBA00023125"/>
    </source>
</evidence>
<dbReference type="GO" id="GO:0006355">
    <property type="term" value="P:regulation of DNA-templated transcription"/>
    <property type="evidence" value="ECO:0007669"/>
    <property type="project" value="InterPro"/>
</dbReference>
<dbReference type="PROSITE" id="PS00622">
    <property type="entry name" value="HTH_LUXR_1"/>
    <property type="match status" value="1"/>
</dbReference>
<dbReference type="InterPro" id="IPR000792">
    <property type="entry name" value="Tscrpt_reg_LuxR_C"/>
</dbReference>
<dbReference type="PANTHER" id="PTHR44688">
    <property type="entry name" value="DNA-BINDING TRANSCRIPTIONAL ACTIVATOR DEVR_DOSR"/>
    <property type="match status" value="1"/>
</dbReference>
<evidence type="ECO:0000313" key="6">
    <source>
        <dbReference type="Proteomes" id="UP001153387"/>
    </source>
</evidence>
<organism evidence="5 6">
    <name type="scientific">Cohnella ginsengisoli</name>
    <dbReference type="NCBI Taxonomy" id="425004"/>
    <lineage>
        <taxon>Bacteria</taxon>
        <taxon>Bacillati</taxon>
        <taxon>Bacillota</taxon>
        <taxon>Bacilli</taxon>
        <taxon>Bacillales</taxon>
        <taxon>Paenibacillaceae</taxon>
        <taxon>Cohnella</taxon>
    </lineage>
</organism>
<feature type="domain" description="HTH luxR-type" evidence="4">
    <location>
        <begin position="329"/>
        <end position="394"/>
    </location>
</feature>
<dbReference type="InterPro" id="IPR016032">
    <property type="entry name" value="Sig_transdc_resp-reg_C-effctor"/>
</dbReference>
<dbReference type="InterPro" id="IPR041617">
    <property type="entry name" value="TPR_MalT"/>
</dbReference>
<evidence type="ECO:0000313" key="5">
    <source>
        <dbReference type="EMBL" id="MDG0795158.1"/>
    </source>
</evidence>
<comment type="caution">
    <text evidence="5">The sequence shown here is derived from an EMBL/GenBank/DDBJ whole genome shotgun (WGS) entry which is preliminary data.</text>
</comment>
<dbReference type="SUPFAM" id="SSF46894">
    <property type="entry name" value="C-terminal effector domain of the bipartite response regulators"/>
    <property type="match status" value="1"/>
</dbReference>